<accession>A0A2S1GM58</accession>
<protein>
    <submittedName>
        <fullName evidence="1">Uncharacterized protein</fullName>
    </submittedName>
</protein>
<evidence type="ECO:0000313" key="2">
    <source>
        <dbReference type="Proteomes" id="UP000246316"/>
    </source>
</evidence>
<proteinExistence type="predicted"/>
<dbReference type="Proteomes" id="UP000246316">
    <property type="component" value="Segment"/>
</dbReference>
<sequence length="58" mass="6525">MGTWVLILTLMAPGSQIHSIKGLPNNASCESAGEAWKKKVDEAYKPQYSFFQCEYLDK</sequence>
<name>A0A2S1GM58_9CAUD</name>
<organism evidence="1 2">
    <name type="scientific">Erwinia phage Cronus</name>
    <dbReference type="NCBI Taxonomy" id="2163633"/>
    <lineage>
        <taxon>Viruses</taxon>
        <taxon>Duplodnaviria</taxon>
        <taxon>Heunggongvirae</taxon>
        <taxon>Uroviricota</taxon>
        <taxon>Caudoviricetes</taxon>
        <taxon>Pantevenvirales</taxon>
        <taxon>Straboviridae</taxon>
        <taxon>Tevenvirinae</taxon>
        <taxon>Risoevirus</taxon>
        <taxon>Risoevirus cronus</taxon>
        <taxon>Roskildevirus cronus</taxon>
    </lineage>
</organism>
<dbReference type="EMBL" id="MH059636">
    <property type="protein sequence ID" value="AWD90466.1"/>
    <property type="molecule type" value="Genomic_DNA"/>
</dbReference>
<reference evidence="1" key="1">
    <citation type="submission" date="2018-03" db="EMBL/GenBank/DDBJ databases">
        <title>Phage therapy in agriculture - a green tech approach to combat plant pathogenic bacteria.</title>
        <authorList>
            <person name="Carstens A.B."/>
            <person name="Djurhuus A.M."/>
            <person name="Hansen L.H."/>
        </authorList>
    </citation>
    <scope>NUCLEOTIDE SEQUENCE [LARGE SCALE GENOMIC DNA]</scope>
</reference>
<dbReference type="KEGG" id="vg:65112608"/>
<keyword evidence="2" id="KW-1185">Reference proteome</keyword>
<dbReference type="GeneID" id="65112608"/>
<evidence type="ECO:0000313" key="1">
    <source>
        <dbReference type="EMBL" id="AWD90466.1"/>
    </source>
</evidence>
<dbReference type="RefSeq" id="YP_010094974.1">
    <property type="nucleotide sequence ID" value="NC_055743.1"/>
</dbReference>